<evidence type="ECO:0000256" key="1">
    <source>
        <dbReference type="SAM" id="MobiDB-lite"/>
    </source>
</evidence>
<feature type="compositionally biased region" description="Basic and acidic residues" evidence="1">
    <location>
        <begin position="364"/>
        <end position="382"/>
    </location>
</feature>
<feature type="region of interest" description="Disordered" evidence="1">
    <location>
        <begin position="342"/>
        <end position="382"/>
    </location>
</feature>
<name>A0A6T7P7F5_9CRYP</name>
<feature type="compositionally biased region" description="Polar residues" evidence="1">
    <location>
        <begin position="404"/>
        <end position="417"/>
    </location>
</feature>
<reference evidence="3" key="1">
    <citation type="submission" date="2021-01" db="EMBL/GenBank/DDBJ databases">
        <authorList>
            <person name="Corre E."/>
            <person name="Pelletier E."/>
            <person name="Niang G."/>
            <person name="Scheremetjew M."/>
            <person name="Finn R."/>
            <person name="Kale V."/>
            <person name="Holt S."/>
            <person name="Cochrane G."/>
            <person name="Meng A."/>
            <person name="Brown T."/>
            <person name="Cohen L."/>
        </authorList>
    </citation>
    <scope>NUCLEOTIDE SEQUENCE</scope>
    <source>
        <strain evidence="3">CCMP325</strain>
    </source>
</reference>
<gene>
    <name evidence="2" type="ORF">HPHI1048_LOCUS8102</name>
    <name evidence="3" type="ORF">HPHI1048_LOCUS8103</name>
</gene>
<protein>
    <submittedName>
        <fullName evidence="3">Uncharacterized protein</fullName>
    </submittedName>
</protein>
<evidence type="ECO:0000313" key="3">
    <source>
        <dbReference type="EMBL" id="CAD8479727.1"/>
    </source>
</evidence>
<dbReference type="AlphaFoldDB" id="A0A6T7P7F5"/>
<evidence type="ECO:0000313" key="2">
    <source>
        <dbReference type="EMBL" id="CAD8479726.1"/>
    </source>
</evidence>
<organism evidence="3">
    <name type="scientific">Hanusia phi</name>
    <dbReference type="NCBI Taxonomy" id="3032"/>
    <lineage>
        <taxon>Eukaryota</taxon>
        <taxon>Cryptophyceae</taxon>
        <taxon>Pyrenomonadales</taxon>
        <taxon>Geminigeraceae</taxon>
        <taxon>Hanusia</taxon>
    </lineage>
</organism>
<dbReference type="EMBL" id="HBEO01011828">
    <property type="protein sequence ID" value="CAD8479726.1"/>
    <property type="molecule type" value="Transcribed_RNA"/>
</dbReference>
<accession>A0A6T7P7F5</accession>
<feature type="region of interest" description="Disordered" evidence="1">
    <location>
        <begin position="398"/>
        <end position="420"/>
    </location>
</feature>
<sequence length="448" mass="48894">MQAAGTSITSTFTRKAYNEIVGVVGSKREFGPLSLSATVDPQHRLYAEAVLSAGDNKLGIQGMTVPNSRTNNTIYNRVSMQSRVPLPNGRIDMAASAMMNVTQVEGIKPWQDYLSKKMDLALSYVHGNFTFGLSTSVDGEFSKGPNLTMSNSVTSVKYKGLGLMVTSEGSLNHIMDKVWDAVDSILIPEPLPDEDEFLGTRPKAVEEESSDSVGAMTFCSTMLSSIRPAKSDASKTPILKDVWTWTVEKNLGNAKVGALYTSEKSWAVGGGFSFPEKDFEVKGRVSNDWSLSKLHATSSLSVKLAENARLNLCSDVDLSAGSLEKILASRQFGIRLRIRNDGDSTAKETSDESPAAPVLPPPKQESERSEKPQKVEDRRDWAKLSWKDLNPMEHIAKLKPASPSPQQVSQDFNSFPSDQMDKIKSATSKGLESLKQMLQSSITQLKGT</sequence>
<dbReference type="EMBL" id="HBEO01011829">
    <property type="protein sequence ID" value="CAD8479727.1"/>
    <property type="molecule type" value="Transcribed_RNA"/>
</dbReference>
<proteinExistence type="predicted"/>